<accession>A0A9X2J690</accession>
<evidence type="ECO:0000259" key="4">
    <source>
        <dbReference type="PROSITE" id="PS50893"/>
    </source>
</evidence>
<evidence type="ECO:0000256" key="2">
    <source>
        <dbReference type="ARBA" id="ARBA00022741"/>
    </source>
</evidence>
<evidence type="ECO:0000313" key="5">
    <source>
        <dbReference type="EMBL" id="MCO1336387.1"/>
    </source>
</evidence>
<protein>
    <submittedName>
        <fullName evidence="5">ABC transporter ATP-binding protein</fullName>
    </submittedName>
</protein>
<evidence type="ECO:0000256" key="3">
    <source>
        <dbReference type="ARBA" id="ARBA00022840"/>
    </source>
</evidence>
<dbReference type="PROSITE" id="PS50893">
    <property type="entry name" value="ABC_TRANSPORTER_2"/>
    <property type="match status" value="1"/>
</dbReference>
<dbReference type="GO" id="GO:0016887">
    <property type="term" value="F:ATP hydrolysis activity"/>
    <property type="evidence" value="ECO:0007669"/>
    <property type="project" value="InterPro"/>
</dbReference>
<dbReference type="InterPro" id="IPR051782">
    <property type="entry name" value="ABC_Transporter_VariousFunc"/>
</dbReference>
<name>A0A9X2J690_9GAMM</name>
<keyword evidence="1" id="KW-0813">Transport</keyword>
<organism evidence="5 6">
    <name type="scientific">Microbulbifer okhotskensis</name>
    <dbReference type="NCBI Taxonomy" id="2926617"/>
    <lineage>
        <taxon>Bacteria</taxon>
        <taxon>Pseudomonadati</taxon>
        <taxon>Pseudomonadota</taxon>
        <taxon>Gammaproteobacteria</taxon>
        <taxon>Cellvibrionales</taxon>
        <taxon>Microbulbiferaceae</taxon>
        <taxon>Microbulbifer</taxon>
    </lineage>
</organism>
<evidence type="ECO:0000313" key="6">
    <source>
        <dbReference type="Proteomes" id="UP001139028"/>
    </source>
</evidence>
<dbReference type="GO" id="GO:0005524">
    <property type="term" value="F:ATP binding"/>
    <property type="evidence" value="ECO:0007669"/>
    <property type="project" value="UniProtKB-KW"/>
</dbReference>
<dbReference type="InterPro" id="IPR017871">
    <property type="entry name" value="ABC_transporter-like_CS"/>
</dbReference>
<dbReference type="SUPFAM" id="SSF52540">
    <property type="entry name" value="P-loop containing nucleoside triphosphate hydrolases"/>
    <property type="match status" value="1"/>
</dbReference>
<gene>
    <name evidence="5" type="ORF">MO867_18805</name>
</gene>
<dbReference type="PROSITE" id="PS00211">
    <property type="entry name" value="ABC_TRANSPORTER_1"/>
    <property type="match status" value="1"/>
</dbReference>
<dbReference type="Gene3D" id="3.40.50.300">
    <property type="entry name" value="P-loop containing nucleotide triphosphate hydrolases"/>
    <property type="match status" value="1"/>
</dbReference>
<reference evidence="5" key="1">
    <citation type="journal article" date="2022" name="Arch. Microbiol.">
        <title>Microbulbifer okhotskensis sp. nov., isolated from a deep bottom sediment of the Okhotsk Sea.</title>
        <authorList>
            <person name="Romanenko L."/>
            <person name="Kurilenko V."/>
            <person name="Otstavnykh N."/>
            <person name="Velansky P."/>
            <person name="Isaeva M."/>
            <person name="Mikhailov V."/>
        </authorList>
    </citation>
    <scope>NUCLEOTIDE SEQUENCE</scope>
    <source>
        <strain evidence="5">OS29</strain>
    </source>
</reference>
<keyword evidence="6" id="KW-1185">Reference proteome</keyword>
<proteinExistence type="predicted"/>
<dbReference type="Pfam" id="PF00005">
    <property type="entry name" value="ABC_tran"/>
    <property type="match status" value="1"/>
</dbReference>
<dbReference type="SMART" id="SM00382">
    <property type="entry name" value="AAA"/>
    <property type="match status" value="1"/>
</dbReference>
<dbReference type="EMBL" id="JALBWM010000130">
    <property type="protein sequence ID" value="MCO1336387.1"/>
    <property type="molecule type" value="Genomic_DNA"/>
</dbReference>
<feature type="domain" description="ABC transporter" evidence="4">
    <location>
        <begin position="9"/>
        <end position="240"/>
    </location>
</feature>
<keyword evidence="3 5" id="KW-0067">ATP-binding</keyword>
<dbReference type="InterPro" id="IPR003439">
    <property type="entry name" value="ABC_transporter-like_ATP-bd"/>
</dbReference>
<keyword evidence="2" id="KW-0547">Nucleotide-binding</keyword>
<dbReference type="InterPro" id="IPR003593">
    <property type="entry name" value="AAA+_ATPase"/>
</dbReference>
<dbReference type="InterPro" id="IPR027417">
    <property type="entry name" value="P-loop_NTPase"/>
</dbReference>
<comment type="caution">
    <text evidence="5">The sequence shown here is derived from an EMBL/GenBank/DDBJ whole genome shotgun (WGS) entry which is preliminary data.</text>
</comment>
<evidence type="ECO:0000256" key="1">
    <source>
        <dbReference type="ARBA" id="ARBA00022448"/>
    </source>
</evidence>
<dbReference type="PANTHER" id="PTHR42939">
    <property type="entry name" value="ABC TRANSPORTER ATP-BINDING PROTEIN ALBC-RELATED"/>
    <property type="match status" value="1"/>
</dbReference>
<dbReference type="Proteomes" id="UP001139028">
    <property type="component" value="Unassembled WGS sequence"/>
</dbReference>
<dbReference type="AlphaFoldDB" id="A0A9X2J690"/>
<dbReference type="CDD" id="cd03230">
    <property type="entry name" value="ABC_DR_subfamily_A"/>
    <property type="match status" value="1"/>
</dbReference>
<sequence>MMSHTGNIVELQQVEKKYQGVKALQSLDLNLHKGEVFGLFGHNGAGKTTIIKLILGLIEATSGQVSVFGKDPAQAGTRELRAKLGFLQENVSFYDQLTGMEVLEYFARLKGTSCKRSRKECFGLLEQVGLKDVCGRRVKTYSKGMRQRLGLAQALLGNPRLLLLDEPTVGLDPIATQDFYHTIDHLKHQGCTVVLCSHVLPGVEKYIDRALILGRGAVLASGSIEQLRAQANLPSVFQLKGRPGLSKELPKELCPLDPNNNASMRIAVPMEERMQTLRTLAGIVSIDNIDIHLPSLEDLYTHFIQGHYDQESALC</sequence>
<dbReference type="PANTHER" id="PTHR42939:SF1">
    <property type="entry name" value="ABC TRANSPORTER ATP-BINDING PROTEIN ALBC-RELATED"/>
    <property type="match status" value="1"/>
</dbReference>